<dbReference type="InterPro" id="IPR036735">
    <property type="entry name" value="NGN_dom_sf"/>
</dbReference>
<evidence type="ECO:0000313" key="3">
    <source>
        <dbReference type="EMBL" id="MBP0440671.1"/>
    </source>
</evidence>
<dbReference type="GO" id="GO:0006354">
    <property type="term" value="P:DNA-templated transcription elongation"/>
    <property type="evidence" value="ECO:0007669"/>
    <property type="project" value="InterPro"/>
</dbReference>
<dbReference type="Proteomes" id="UP000666240">
    <property type="component" value="Unassembled WGS sequence"/>
</dbReference>
<dbReference type="EMBL" id="JAGIYY010000008">
    <property type="protein sequence ID" value="MBP0440671.1"/>
    <property type="molecule type" value="Genomic_DNA"/>
</dbReference>
<keyword evidence="4" id="KW-1185">Reference proteome</keyword>
<dbReference type="Pfam" id="PF02357">
    <property type="entry name" value="NusG"/>
    <property type="match status" value="1"/>
</dbReference>
<gene>
    <name evidence="3" type="ORF">J5Y06_18635</name>
</gene>
<reference evidence="3" key="1">
    <citation type="submission" date="2021-03" db="EMBL/GenBank/DDBJ databases">
        <title>Genome sequencing and assembly of Tianweitania sediminis.</title>
        <authorList>
            <person name="Chhetri G."/>
        </authorList>
    </citation>
    <scope>NUCLEOTIDE SEQUENCE</scope>
    <source>
        <strain evidence="3">Z8</strain>
    </source>
</reference>
<name>A0A8J7R4L5_9HYPH</name>
<dbReference type="RefSeq" id="WP_209336690.1">
    <property type="nucleotide sequence ID" value="NZ_JAGIYY010000008.1"/>
</dbReference>
<dbReference type="SUPFAM" id="SSF82679">
    <property type="entry name" value="N-utilization substance G protein NusG, N-terminal domain"/>
    <property type="match status" value="1"/>
</dbReference>
<keyword evidence="1" id="KW-0804">Transcription</keyword>
<accession>A0A8J7R4L5</accession>
<proteinExistence type="predicted"/>
<evidence type="ECO:0000313" key="4">
    <source>
        <dbReference type="Proteomes" id="UP000666240"/>
    </source>
</evidence>
<evidence type="ECO:0000256" key="1">
    <source>
        <dbReference type="ARBA" id="ARBA00023163"/>
    </source>
</evidence>
<sequence>MPEVSTPPPWYVARLKPGASRTARHRIGLPEWRHNETIAERSLRDCGFTVYFPKMRKDIIHHRTRVLITREFPLFTGYLFVDRITSGPVSARDCDGVAELMGVKTDGRPWPVPAAVVTRFQQAEQDELFDDTKSARIKREEEGRTERETIMMKFPAGLPIRIENPRHILHGFHGRVVSVTGRGLVKVMVATLQSLTPVQAEFLTQDLETAW</sequence>
<dbReference type="InterPro" id="IPR006645">
    <property type="entry name" value="NGN-like_dom"/>
</dbReference>
<evidence type="ECO:0000259" key="2">
    <source>
        <dbReference type="Pfam" id="PF02357"/>
    </source>
</evidence>
<dbReference type="AlphaFoldDB" id="A0A8J7R4L5"/>
<organism evidence="3 4">
    <name type="scientific">Tianweitania sediminis</name>
    <dbReference type="NCBI Taxonomy" id="1502156"/>
    <lineage>
        <taxon>Bacteria</taxon>
        <taxon>Pseudomonadati</taxon>
        <taxon>Pseudomonadota</taxon>
        <taxon>Alphaproteobacteria</taxon>
        <taxon>Hyphomicrobiales</taxon>
        <taxon>Phyllobacteriaceae</taxon>
        <taxon>Tianweitania</taxon>
    </lineage>
</organism>
<protein>
    <recommendedName>
        <fullName evidence="2">NusG-like N-terminal domain-containing protein</fullName>
    </recommendedName>
</protein>
<comment type="caution">
    <text evidence="3">The sequence shown here is derived from an EMBL/GenBank/DDBJ whole genome shotgun (WGS) entry which is preliminary data.</text>
</comment>
<dbReference type="Gene3D" id="3.30.70.940">
    <property type="entry name" value="NusG, N-terminal domain"/>
    <property type="match status" value="1"/>
</dbReference>
<feature type="domain" description="NusG-like N-terminal" evidence="2">
    <location>
        <begin position="10"/>
        <end position="120"/>
    </location>
</feature>